<dbReference type="Proteomes" id="UP000001953">
    <property type="component" value="Chromosome"/>
</dbReference>
<sequence>MRKSAAPGIQTGKQPSGMAINRAGNLALVVNRADNSVSVLSISGKTVAVVGTVALAPADAPSQQPSAVAITPDGKCALVAKATANKVALLDIDGTTVTYKGYDMLTGVFPYNVQITADGRLGLVNHDGNAGVADGQVSTVAVIDMTLDPPREVDQVVVGDGPEGLAVSPTGAYAVTLLTNGSGGSVPNKAFFRHDHAVAVLLKTDGKKVRKLGETEVGALAEGIAFSPDGQFLYIANLGEQELATYRLAANKLVPVGLPLKLPGHPASMRGSTP</sequence>
<dbReference type="Gene3D" id="2.130.10.10">
    <property type="entry name" value="YVTN repeat-like/Quinoprotein amine dehydrogenase"/>
    <property type="match status" value="3"/>
</dbReference>
<dbReference type="eggNOG" id="COG3391">
    <property type="taxonomic scope" value="Bacteria"/>
</dbReference>
<dbReference type="InterPro" id="IPR051200">
    <property type="entry name" value="Host-pathogen_enzymatic-act"/>
</dbReference>
<evidence type="ECO:0000313" key="1">
    <source>
        <dbReference type="EMBL" id="ABE64639.1"/>
    </source>
</evidence>
<dbReference type="SUPFAM" id="SSF51004">
    <property type="entry name" value="C-terminal (heme d1) domain of cytochrome cd1-nitrite reductase"/>
    <property type="match status" value="1"/>
</dbReference>
<dbReference type="AlphaFoldDB" id="Q1QGK8"/>
<dbReference type="InterPro" id="IPR011048">
    <property type="entry name" value="Haem_d1_sf"/>
</dbReference>
<dbReference type="RefSeq" id="WP_011512268.1">
    <property type="nucleotide sequence ID" value="NC_007964.1"/>
</dbReference>
<organism evidence="1 2">
    <name type="scientific">Nitrobacter hamburgensis (strain DSM 10229 / NCIMB 13809 / X14)</name>
    <dbReference type="NCBI Taxonomy" id="323097"/>
    <lineage>
        <taxon>Bacteria</taxon>
        <taxon>Pseudomonadati</taxon>
        <taxon>Pseudomonadota</taxon>
        <taxon>Alphaproteobacteria</taxon>
        <taxon>Hyphomicrobiales</taxon>
        <taxon>Nitrobacteraceae</taxon>
        <taxon>Nitrobacter</taxon>
    </lineage>
</organism>
<dbReference type="Pfam" id="PF10282">
    <property type="entry name" value="Lactonase"/>
    <property type="match status" value="1"/>
</dbReference>
<evidence type="ECO:0000313" key="2">
    <source>
        <dbReference type="Proteomes" id="UP000001953"/>
    </source>
</evidence>
<protein>
    <submittedName>
        <fullName evidence="1">Uncharacterized protein</fullName>
    </submittedName>
</protein>
<dbReference type="KEGG" id="nha:Nham_3962"/>
<proteinExistence type="predicted"/>
<dbReference type="PANTHER" id="PTHR47197:SF3">
    <property type="entry name" value="DIHYDRO-HEME D1 DEHYDROGENASE"/>
    <property type="match status" value="1"/>
</dbReference>
<dbReference type="PANTHER" id="PTHR47197">
    <property type="entry name" value="PROTEIN NIRF"/>
    <property type="match status" value="1"/>
</dbReference>
<name>Q1QGK8_NITHX</name>
<keyword evidence="2" id="KW-1185">Reference proteome</keyword>
<dbReference type="STRING" id="323097.Nham_3962"/>
<dbReference type="InterPro" id="IPR019405">
    <property type="entry name" value="Lactonase_7-beta_prop"/>
</dbReference>
<dbReference type="HOGENOM" id="CLU_1015009_0_0_5"/>
<accession>Q1QGK8</accession>
<gene>
    <name evidence="1" type="ordered locus">Nham_3962</name>
</gene>
<dbReference type="InterPro" id="IPR015943">
    <property type="entry name" value="WD40/YVTN_repeat-like_dom_sf"/>
</dbReference>
<reference evidence="1 2" key="1">
    <citation type="submission" date="2006-03" db="EMBL/GenBank/DDBJ databases">
        <title>Complete sequence of chromosome of Nitrobacter hamburgensis X14.</title>
        <authorList>
            <consortium name="US DOE Joint Genome Institute"/>
            <person name="Copeland A."/>
            <person name="Lucas S."/>
            <person name="Lapidus A."/>
            <person name="Barry K."/>
            <person name="Detter J.C."/>
            <person name="Glavina del Rio T."/>
            <person name="Hammon N."/>
            <person name="Israni S."/>
            <person name="Dalin E."/>
            <person name="Tice H."/>
            <person name="Pitluck S."/>
            <person name="Chain P."/>
            <person name="Malfatti S."/>
            <person name="Shin M."/>
            <person name="Vergez L."/>
            <person name="Schmutz J."/>
            <person name="Larimer F."/>
            <person name="Land M."/>
            <person name="Hauser L."/>
            <person name="Kyrpides N."/>
            <person name="Ivanova N."/>
            <person name="Ward B."/>
            <person name="Arp D."/>
            <person name="Klotz M."/>
            <person name="Stein L."/>
            <person name="O'Mullan G."/>
            <person name="Starkenburg S."/>
            <person name="Sayavedra L."/>
            <person name="Poret-Peterson A.T."/>
            <person name="Gentry M.E."/>
            <person name="Bruce D."/>
            <person name="Richardson P."/>
        </authorList>
    </citation>
    <scope>NUCLEOTIDE SEQUENCE [LARGE SCALE GENOMIC DNA]</scope>
    <source>
        <strain evidence="2">DSM 10229 / NCIMB 13809 / X14</strain>
    </source>
</reference>
<dbReference type="EMBL" id="CP000319">
    <property type="protein sequence ID" value="ABE64639.1"/>
    <property type="molecule type" value="Genomic_DNA"/>
</dbReference>
<dbReference type="OrthoDB" id="916694at2"/>